<dbReference type="InterPro" id="IPR014752">
    <property type="entry name" value="Arrestin-like_C"/>
</dbReference>
<dbReference type="GO" id="GO:0005886">
    <property type="term" value="C:plasma membrane"/>
    <property type="evidence" value="ECO:0007669"/>
    <property type="project" value="TreeGrafter"/>
</dbReference>
<sequence length="375" mass="42661">MNGTSYGHLRGRVVLCISQPTSVKDIKLHLEGRYYINWDPKLSNASHRHNRIPWKEVPFFHQISNLLPTPRRSSIVVLEPNNYEFPFEICLPKGTPESVQGVDDCFIRYVLRAEVHSSGGDNMTISKEVRVRKTYTTSLLREPSDYGNIWPEKIIYNASIPNSAVPFGSSIRINFLFIPLIKGVELDTIELGLIETHHITKPLPATRSREALVDKFEVPPWDDLDISPDDGYSFHVSRSFRLTKSTMHCLQSTATTVLQVKHRIAVVITLLNADRHKSCIRFSLPIFIYLRPPSRTGFYTLPESDTSDGNDAHLPSYDSHIHDMKPDELGLTDAPAPEYTQRDSNMEQDEHPPHCSITESFSEIPNYLATINSYC</sequence>
<evidence type="ECO:0000256" key="3">
    <source>
        <dbReference type="ARBA" id="ARBA00038766"/>
    </source>
</evidence>
<dbReference type="GO" id="GO:0030674">
    <property type="term" value="F:protein-macromolecule adaptor activity"/>
    <property type="evidence" value="ECO:0007669"/>
    <property type="project" value="TreeGrafter"/>
</dbReference>
<comment type="caution">
    <text evidence="6">The sequence shown here is derived from an EMBL/GenBank/DDBJ whole genome shotgun (WGS) entry which is preliminary data.</text>
</comment>
<dbReference type="AlphaFoldDB" id="A0A1E3BEZ6"/>
<evidence type="ECO:0000256" key="2">
    <source>
        <dbReference type="ARBA" id="ARBA00022786"/>
    </source>
</evidence>
<feature type="region of interest" description="Disordered" evidence="4">
    <location>
        <begin position="325"/>
        <end position="357"/>
    </location>
</feature>
<keyword evidence="7" id="KW-1185">Reference proteome</keyword>
<dbReference type="InterPro" id="IPR050357">
    <property type="entry name" value="Arrestin_domain-protein"/>
</dbReference>
<dbReference type="SUPFAM" id="SSF81296">
    <property type="entry name" value="E set domains"/>
    <property type="match status" value="1"/>
</dbReference>
<evidence type="ECO:0000313" key="7">
    <source>
        <dbReference type="Proteomes" id="UP000094569"/>
    </source>
</evidence>
<reference evidence="6 7" key="1">
    <citation type="journal article" date="2016" name="BMC Genomics">
        <title>Comparative genomic and transcriptomic analyses of the Fuzhuan brick tea-fermentation fungus Aspergillus cristatus.</title>
        <authorList>
            <person name="Ge Y."/>
            <person name="Wang Y."/>
            <person name="Liu Y."/>
            <person name="Tan Y."/>
            <person name="Ren X."/>
            <person name="Zhang X."/>
            <person name="Hyde K.D."/>
            <person name="Liu Y."/>
            <person name="Liu Z."/>
        </authorList>
    </citation>
    <scope>NUCLEOTIDE SEQUENCE [LARGE SCALE GENOMIC DNA]</scope>
    <source>
        <strain evidence="6 7">GZAAS20.1005</strain>
    </source>
</reference>
<comment type="similarity">
    <text evidence="1">Belongs to the arrestin family.</text>
</comment>
<evidence type="ECO:0000259" key="5">
    <source>
        <dbReference type="SMART" id="SM01017"/>
    </source>
</evidence>
<protein>
    <recommendedName>
        <fullName evidence="5">Arrestin C-terminal-like domain-containing protein</fullName>
    </recommendedName>
</protein>
<dbReference type="STRING" id="573508.A0A1E3BEZ6"/>
<dbReference type="InterPro" id="IPR011021">
    <property type="entry name" value="Arrestin-like_N"/>
</dbReference>
<dbReference type="GO" id="GO:0005829">
    <property type="term" value="C:cytosol"/>
    <property type="evidence" value="ECO:0007669"/>
    <property type="project" value="TreeGrafter"/>
</dbReference>
<dbReference type="GO" id="GO:0070086">
    <property type="term" value="P:ubiquitin-dependent endocytosis"/>
    <property type="evidence" value="ECO:0007669"/>
    <property type="project" value="TreeGrafter"/>
</dbReference>
<dbReference type="GO" id="GO:0031625">
    <property type="term" value="F:ubiquitin protein ligase binding"/>
    <property type="evidence" value="ECO:0007669"/>
    <property type="project" value="TreeGrafter"/>
</dbReference>
<accession>A0A1E3BEZ6</accession>
<dbReference type="PANTHER" id="PTHR11188:SF17">
    <property type="entry name" value="FI21816P1"/>
    <property type="match status" value="1"/>
</dbReference>
<dbReference type="OrthoDB" id="2333384at2759"/>
<dbReference type="EMBL" id="JXNT01000005">
    <property type="protein sequence ID" value="ODM19361.1"/>
    <property type="molecule type" value="Genomic_DNA"/>
</dbReference>
<feature type="compositionally biased region" description="Basic and acidic residues" evidence="4">
    <location>
        <begin position="340"/>
        <end position="353"/>
    </location>
</feature>
<feature type="domain" description="Arrestin C-terminal-like" evidence="5">
    <location>
        <begin position="150"/>
        <end position="293"/>
    </location>
</feature>
<comment type="subunit">
    <text evidence="3">Interacts with hulA.</text>
</comment>
<dbReference type="Pfam" id="PF02752">
    <property type="entry name" value="Arrestin_C"/>
    <property type="match status" value="1"/>
</dbReference>
<dbReference type="InterPro" id="IPR011022">
    <property type="entry name" value="Arrestin_C-like"/>
</dbReference>
<dbReference type="Proteomes" id="UP000094569">
    <property type="component" value="Unassembled WGS sequence"/>
</dbReference>
<keyword evidence="2" id="KW-0833">Ubl conjugation pathway</keyword>
<organism evidence="6 7">
    <name type="scientific">Aspergillus cristatus</name>
    <name type="common">Chinese Fuzhuan brick tea-fermentation fungus</name>
    <name type="synonym">Eurotium cristatum</name>
    <dbReference type="NCBI Taxonomy" id="573508"/>
    <lineage>
        <taxon>Eukaryota</taxon>
        <taxon>Fungi</taxon>
        <taxon>Dikarya</taxon>
        <taxon>Ascomycota</taxon>
        <taxon>Pezizomycotina</taxon>
        <taxon>Eurotiomycetes</taxon>
        <taxon>Eurotiomycetidae</taxon>
        <taxon>Eurotiales</taxon>
        <taxon>Aspergillaceae</taxon>
        <taxon>Aspergillus</taxon>
        <taxon>Aspergillus subgen. Aspergillus</taxon>
    </lineage>
</organism>
<dbReference type="Gene3D" id="2.60.40.640">
    <property type="match status" value="1"/>
</dbReference>
<proteinExistence type="inferred from homology"/>
<dbReference type="InterPro" id="IPR014756">
    <property type="entry name" value="Ig_E-set"/>
</dbReference>
<dbReference type="PANTHER" id="PTHR11188">
    <property type="entry name" value="ARRESTIN DOMAIN CONTAINING PROTEIN"/>
    <property type="match status" value="1"/>
</dbReference>
<name>A0A1E3BEZ6_ASPCR</name>
<gene>
    <name evidence="6" type="ORF">SI65_05979</name>
</gene>
<dbReference type="VEuPathDB" id="FungiDB:SI65_05979"/>
<dbReference type="Pfam" id="PF00339">
    <property type="entry name" value="Arrestin_N"/>
    <property type="match status" value="1"/>
</dbReference>
<dbReference type="SMART" id="SM01017">
    <property type="entry name" value="Arrestin_C"/>
    <property type="match status" value="1"/>
</dbReference>
<evidence type="ECO:0000313" key="6">
    <source>
        <dbReference type="EMBL" id="ODM19361.1"/>
    </source>
</evidence>
<evidence type="ECO:0000256" key="1">
    <source>
        <dbReference type="ARBA" id="ARBA00005298"/>
    </source>
</evidence>
<evidence type="ECO:0000256" key="4">
    <source>
        <dbReference type="SAM" id="MobiDB-lite"/>
    </source>
</evidence>